<accession>M1PAQ0</accession>
<evidence type="ECO:0000313" key="3">
    <source>
        <dbReference type="EMBL" id="AGF73761.1"/>
    </source>
</evidence>
<name>M1PAQ0_9CORY</name>
<dbReference type="InterPro" id="IPR042070">
    <property type="entry name" value="PucR_C-HTH_sf"/>
</dbReference>
<feature type="domain" description="PucR C-terminal helix-turn-helix" evidence="2">
    <location>
        <begin position="320"/>
        <end position="377"/>
    </location>
</feature>
<dbReference type="InterPro" id="IPR025736">
    <property type="entry name" value="PucR_C-HTH_dom"/>
</dbReference>
<dbReference type="Proteomes" id="UP000011723">
    <property type="component" value="Chromosome"/>
</dbReference>
<dbReference type="PANTHER" id="PTHR33744:SF17">
    <property type="entry name" value="CONSERVED PROTEIN"/>
    <property type="match status" value="1"/>
</dbReference>
<keyword evidence="4" id="KW-1185">Reference proteome</keyword>
<dbReference type="KEGG" id="chn:A605_13825"/>
<dbReference type="AlphaFoldDB" id="M1PAQ0"/>
<proteinExistence type="predicted"/>
<dbReference type="STRING" id="1121362.A605_13825"/>
<sequence>MDDLAHRLGRSVEVDTPSFEVVCASAQIGAIDDRRIASIIHRSPPPEPVPWILSHGIQDAVAPVRLPANPEFEMLPRVCFPVRRSGKLCAYLWLFDEPRMTDTEIARVTGFIEPLARLFAHDDGGLHDRAEELGALAAEILGGAEDSVVTALDGGYLPDDGRLTVHVVRLGETVADAADPPEGSSARRLQLELSRLHRSRPFLVTAEAGAVMVVERSRSIVDTDKVLDEVRRAAIVSAVDIEAIGSAGINELGRARTAVRRARFLSDVAALPGWRSRQLSWEDAGAWRLLIGWEFNEASVHAISDDASRLLLAGNRSYWSTVLTYLDNARNSTVTSRQLFIHRATLHYRLERAREIIGDDALEDGWRAAALQIALRLHAALGEGRAEGSTSGAGLPGSGSIPRRR</sequence>
<reference evidence="3 4" key="1">
    <citation type="journal article" date="2012" name="Stand. Genomic Sci.">
        <title>Genome sequence of the halotolerant bacterium Corynebacterium halotolerans type strain YIM 70093(T) (= DSM 44683(T)).</title>
        <authorList>
            <person name="Ruckert C."/>
            <person name="Albersmeier A."/>
            <person name="Al-Dilaimi A."/>
            <person name="Niehaus K."/>
            <person name="Szczepanowski R."/>
            <person name="Kalinowski J."/>
        </authorList>
    </citation>
    <scope>NUCLEOTIDE SEQUENCE [LARGE SCALE GENOMIC DNA]</scope>
    <source>
        <strain evidence="3">YIM 70093</strain>
    </source>
</reference>
<dbReference type="Pfam" id="PF13556">
    <property type="entry name" value="HTH_30"/>
    <property type="match status" value="1"/>
</dbReference>
<evidence type="ECO:0000256" key="1">
    <source>
        <dbReference type="SAM" id="MobiDB-lite"/>
    </source>
</evidence>
<dbReference type="eggNOG" id="COG2508">
    <property type="taxonomic scope" value="Bacteria"/>
</dbReference>
<dbReference type="PATRIC" id="fig|1121362.3.peg.2811"/>
<dbReference type="Gene3D" id="1.10.10.2840">
    <property type="entry name" value="PucR C-terminal helix-turn-helix domain"/>
    <property type="match status" value="1"/>
</dbReference>
<evidence type="ECO:0000313" key="4">
    <source>
        <dbReference type="Proteomes" id="UP000011723"/>
    </source>
</evidence>
<dbReference type="EMBL" id="CP003697">
    <property type="protein sequence ID" value="AGF73761.1"/>
    <property type="molecule type" value="Genomic_DNA"/>
</dbReference>
<dbReference type="HOGENOM" id="CLU_017436_7_2_11"/>
<dbReference type="InterPro" id="IPR051448">
    <property type="entry name" value="CdaR-like_regulators"/>
</dbReference>
<feature type="region of interest" description="Disordered" evidence="1">
    <location>
        <begin position="385"/>
        <end position="405"/>
    </location>
</feature>
<dbReference type="PANTHER" id="PTHR33744">
    <property type="entry name" value="CARBOHYDRATE DIACID REGULATOR"/>
    <property type="match status" value="1"/>
</dbReference>
<evidence type="ECO:0000259" key="2">
    <source>
        <dbReference type="Pfam" id="PF13556"/>
    </source>
</evidence>
<gene>
    <name evidence="3" type="ORF">A605_13825</name>
</gene>
<protein>
    <recommendedName>
        <fullName evidence="2">PucR C-terminal helix-turn-helix domain-containing protein</fullName>
    </recommendedName>
</protein>
<organism evidence="3 4">
    <name type="scientific">Corynebacterium halotolerans YIM 70093 = DSM 44683</name>
    <dbReference type="NCBI Taxonomy" id="1121362"/>
    <lineage>
        <taxon>Bacteria</taxon>
        <taxon>Bacillati</taxon>
        <taxon>Actinomycetota</taxon>
        <taxon>Actinomycetes</taxon>
        <taxon>Mycobacteriales</taxon>
        <taxon>Corynebacteriaceae</taxon>
        <taxon>Corynebacterium</taxon>
    </lineage>
</organism>